<dbReference type="CDD" id="cd01750">
    <property type="entry name" value="GATase1_CobQ"/>
    <property type="match status" value="1"/>
</dbReference>
<dbReference type="NCBIfam" id="NF001989">
    <property type="entry name" value="PRK00784.1"/>
    <property type="match status" value="1"/>
</dbReference>
<reference evidence="10 11" key="1">
    <citation type="submission" date="2017-04" db="EMBL/GenBank/DDBJ databases">
        <title>Novel microbial lineages endemic to geothermal iron-oxide mats fill important gaps in the evolutionary history of Archaea.</title>
        <authorList>
            <person name="Jay Z.J."/>
            <person name="Beam J.P."/>
            <person name="Dlakic M."/>
            <person name="Rusch D.B."/>
            <person name="Kozubal M.A."/>
            <person name="Inskeep W.P."/>
        </authorList>
    </citation>
    <scope>NUCLEOTIDE SEQUENCE [LARGE SCALE GENOMIC DNA]</scope>
    <source>
        <strain evidence="10">ECH_B_SAG-M15</strain>
    </source>
</reference>
<evidence type="ECO:0000256" key="2">
    <source>
        <dbReference type="ARBA" id="ARBA00006205"/>
    </source>
</evidence>
<gene>
    <name evidence="7" type="primary">cobQ</name>
    <name evidence="10" type="ORF">B9Q08_05955</name>
</gene>
<dbReference type="HAMAP" id="MF_00028">
    <property type="entry name" value="CobQ"/>
    <property type="match status" value="1"/>
</dbReference>
<dbReference type="PANTHER" id="PTHR21343:SF1">
    <property type="entry name" value="COBYRIC ACID SYNTHASE"/>
    <property type="match status" value="1"/>
</dbReference>
<feature type="domain" description="CobQ/CobB/MinD/ParA nucleotide binding" evidence="8">
    <location>
        <begin position="6"/>
        <end position="237"/>
    </location>
</feature>
<dbReference type="Pfam" id="PF01656">
    <property type="entry name" value="CbiA"/>
    <property type="match status" value="1"/>
</dbReference>
<dbReference type="InterPro" id="IPR027417">
    <property type="entry name" value="P-loop_NTPase"/>
</dbReference>
<evidence type="ECO:0000256" key="4">
    <source>
        <dbReference type="ARBA" id="ARBA00022573"/>
    </source>
</evidence>
<evidence type="ECO:0000313" key="11">
    <source>
        <dbReference type="Proteomes" id="UP000240490"/>
    </source>
</evidence>
<comment type="caution">
    <text evidence="10">The sequence shown here is derived from an EMBL/GenBank/DDBJ whole genome shotgun (WGS) entry which is preliminary data.</text>
</comment>
<dbReference type="AlphaFoldDB" id="A0A2R6AU54"/>
<evidence type="ECO:0000256" key="6">
    <source>
        <dbReference type="ARBA" id="ARBA00025166"/>
    </source>
</evidence>
<dbReference type="CDD" id="cd05389">
    <property type="entry name" value="CobQ_N"/>
    <property type="match status" value="1"/>
</dbReference>
<dbReference type="InterPro" id="IPR004459">
    <property type="entry name" value="CobQ_synth"/>
</dbReference>
<evidence type="ECO:0000256" key="1">
    <source>
        <dbReference type="ARBA" id="ARBA00004953"/>
    </source>
</evidence>
<accession>A0A2R6AU54</accession>
<evidence type="ECO:0000256" key="3">
    <source>
        <dbReference type="ARBA" id="ARBA00014921"/>
    </source>
</evidence>
<dbReference type="SUPFAM" id="SSF52540">
    <property type="entry name" value="P-loop containing nucleoside triphosphate hydrolases"/>
    <property type="match status" value="1"/>
</dbReference>
<dbReference type="SUPFAM" id="SSF52317">
    <property type="entry name" value="Class I glutamine amidotransferase-like"/>
    <property type="match status" value="1"/>
</dbReference>
<dbReference type="GO" id="GO:0003824">
    <property type="term" value="F:catalytic activity"/>
    <property type="evidence" value="ECO:0007669"/>
    <property type="project" value="InterPro"/>
</dbReference>
<feature type="active site" evidence="7">
    <location>
        <position position="448"/>
    </location>
</feature>
<evidence type="ECO:0000259" key="8">
    <source>
        <dbReference type="Pfam" id="PF01656"/>
    </source>
</evidence>
<dbReference type="InterPro" id="IPR002586">
    <property type="entry name" value="CobQ/CobB/MinD/ParA_Nub-bd_dom"/>
</dbReference>
<keyword evidence="5 7" id="KW-0315">Glutamine amidotransferase</keyword>
<evidence type="ECO:0000256" key="5">
    <source>
        <dbReference type="ARBA" id="ARBA00022962"/>
    </source>
</evidence>
<dbReference type="NCBIfam" id="TIGR00313">
    <property type="entry name" value="cobQ"/>
    <property type="match status" value="1"/>
</dbReference>
<dbReference type="UniPathway" id="UPA00148"/>
<comment type="function">
    <text evidence="6 7">Catalyzes amidations at positions B, D, E, and G on adenosylcobyrinic A,C-diamide. NH(2) groups are provided by glutamine, and one molecule of ATP is hydrogenolyzed for each amidation.</text>
</comment>
<feature type="active site" description="Nucleophile" evidence="7">
    <location>
        <position position="332"/>
    </location>
</feature>
<dbReference type="Gene3D" id="3.40.50.300">
    <property type="entry name" value="P-loop containing nucleotide triphosphate hydrolases"/>
    <property type="match status" value="1"/>
</dbReference>
<comment type="pathway">
    <text evidence="1 7">Cofactor biosynthesis; adenosylcobalamin biosynthesis.</text>
</comment>
<sequence length="515" mass="56253">MASTLMFQGTASYVGKTTLVAGMCRLLANMGYRVAPFKAQNMSLNSYVTTDGFEIARAQALQAFAAGVPPSVDMNPILLKPKGKGVSQIVLRGKPYMDVKAGSYYDEFALDLGLRVVRESLESLLERFEVVIIEGAGSAAEPNLYDRDIANMRVAKIAGSPVLLVADIDLGGAFASLLGTLDILRAEDRALVKGFIINKFRGELSLLEPALKFLRETTGKRVVGVIPHLGDIRLPSEDSVSIANINPSGRVDVAVIRLSSISNFTDVESFALNPNVKVRYVASVEDLGRPHIVVIPGSKNTVADTEWLRRTRLFDALRAYADSGVGWIVGICGGYEILGKRIVDPYGIEGDAPGEYKALGLLDVVTVFRKYEKTTRLVEFKFEGESPDIVKGLEGARFEGYEIRMGEVVLGGGALPLLKARPKGRVDAPWEVAGAWSNTYKVLGTSVHGFFDNPPLVARILRALGRGTRRVTSLRAEDVWDSELNRVAETIRVNMDLKYVFRLMGLRRPTRTVAI</sequence>
<name>A0A2R6AU54_9ARCH</name>
<evidence type="ECO:0000313" key="10">
    <source>
        <dbReference type="EMBL" id="PSN89905.1"/>
    </source>
</evidence>
<dbReference type="Proteomes" id="UP000240490">
    <property type="component" value="Unassembled WGS sequence"/>
</dbReference>
<evidence type="ECO:0000256" key="7">
    <source>
        <dbReference type="HAMAP-Rule" id="MF_00028"/>
    </source>
</evidence>
<dbReference type="PROSITE" id="PS51274">
    <property type="entry name" value="GATASE_COBBQ"/>
    <property type="match status" value="1"/>
</dbReference>
<dbReference type="InterPro" id="IPR047045">
    <property type="entry name" value="CobQ_N"/>
</dbReference>
<dbReference type="InterPro" id="IPR011698">
    <property type="entry name" value="GATase_3"/>
</dbReference>
<comment type="similarity">
    <text evidence="2 7">Belongs to the CobB/CobQ family. CobQ subfamily.</text>
</comment>
<keyword evidence="4 7" id="KW-0169">Cobalamin biosynthesis</keyword>
<dbReference type="GO" id="GO:0009236">
    <property type="term" value="P:cobalamin biosynthetic process"/>
    <property type="evidence" value="ECO:0007669"/>
    <property type="project" value="UniProtKB-UniRule"/>
</dbReference>
<proteinExistence type="inferred from homology"/>
<dbReference type="PANTHER" id="PTHR21343">
    <property type="entry name" value="DETHIOBIOTIN SYNTHETASE"/>
    <property type="match status" value="1"/>
</dbReference>
<organism evidence="10 11">
    <name type="scientific">Candidatus Marsarchaeota G2 archaeon ECH_B_SAG-M15</name>
    <dbReference type="NCBI Taxonomy" id="1978162"/>
    <lineage>
        <taxon>Archaea</taxon>
        <taxon>Candidatus Marsarchaeota</taxon>
        <taxon>Candidatus Marsarchaeota group 2</taxon>
    </lineage>
</organism>
<evidence type="ECO:0000259" key="9">
    <source>
        <dbReference type="Pfam" id="PF07685"/>
    </source>
</evidence>
<dbReference type="InterPro" id="IPR033949">
    <property type="entry name" value="CobQ_GATase1"/>
</dbReference>
<dbReference type="Pfam" id="PF07685">
    <property type="entry name" value="GATase_3"/>
    <property type="match status" value="1"/>
</dbReference>
<dbReference type="InterPro" id="IPR029062">
    <property type="entry name" value="Class_I_gatase-like"/>
</dbReference>
<feature type="domain" description="CobB/CobQ-like glutamine amidotransferase" evidence="9">
    <location>
        <begin position="252"/>
        <end position="454"/>
    </location>
</feature>
<protein>
    <recommendedName>
        <fullName evidence="3 7">Probable cobyric acid synthase</fullName>
    </recommendedName>
</protein>
<dbReference type="EMBL" id="NEXJ01000104">
    <property type="protein sequence ID" value="PSN89905.1"/>
    <property type="molecule type" value="Genomic_DNA"/>
</dbReference>
<dbReference type="GO" id="GO:0015420">
    <property type="term" value="F:ABC-type vitamin B12 transporter activity"/>
    <property type="evidence" value="ECO:0007669"/>
    <property type="project" value="UniProtKB-UniRule"/>
</dbReference>
<dbReference type="Gene3D" id="3.40.50.880">
    <property type="match status" value="1"/>
</dbReference>